<name>A0A8H7WB67_9HELO</name>
<keyword evidence="1" id="KW-0812">Transmembrane</keyword>
<proteinExistence type="predicted"/>
<keyword evidence="1" id="KW-0472">Membrane</keyword>
<feature type="signal peptide" evidence="2">
    <location>
        <begin position="1"/>
        <end position="17"/>
    </location>
</feature>
<keyword evidence="1" id="KW-1133">Transmembrane helix</keyword>
<reference evidence="3" key="1">
    <citation type="submission" date="2021-02" db="EMBL/GenBank/DDBJ databases">
        <title>Genome sequence Cadophora malorum strain M34.</title>
        <authorList>
            <person name="Stefanovic E."/>
            <person name="Vu D."/>
            <person name="Scully C."/>
            <person name="Dijksterhuis J."/>
            <person name="Roader J."/>
            <person name="Houbraken J."/>
        </authorList>
    </citation>
    <scope>NUCLEOTIDE SEQUENCE</scope>
    <source>
        <strain evidence="3">M34</strain>
    </source>
</reference>
<dbReference type="GO" id="GO:0031501">
    <property type="term" value="C:mannosyltransferase complex"/>
    <property type="evidence" value="ECO:0007669"/>
    <property type="project" value="TreeGrafter"/>
</dbReference>
<comment type="caution">
    <text evidence="3">The sequence shown here is derived from an EMBL/GenBank/DDBJ whole genome shotgun (WGS) entry which is preliminary data.</text>
</comment>
<dbReference type="GO" id="GO:0000030">
    <property type="term" value="F:mannosyltransferase activity"/>
    <property type="evidence" value="ECO:0007669"/>
    <property type="project" value="TreeGrafter"/>
</dbReference>
<sequence length="237" mass="27095">MILFTSLLLLQACCVFANTEKVIFIGPSSLQVPAAHPTLEDLQLESISPKHWALRTHVQAEFPTNSSRYGQTSWYLLDKLQEGQRYEVRICWAATQPTSFRLDTFDLPTVFETPELITSLAQYSETRQTEVMEDLQPMESQGEKNSKVHDEVSSTLFLRVFAAADYFTTNKTLMEQVPPVYVDIILDPFIFNIFPRSLVPTAAYIMLIAIGSWYLAKYISSWINALPNEETLQKKKQ</sequence>
<keyword evidence="2" id="KW-0732">Signal</keyword>
<evidence type="ECO:0000313" key="3">
    <source>
        <dbReference type="EMBL" id="KAG4419924.1"/>
    </source>
</evidence>
<dbReference type="EMBL" id="JAFJYH010000095">
    <property type="protein sequence ID" value="KAG4419924.1"/>
    <property type="molecule type" value="Genomic_DNA"/>
</dbReference>
<keyword evidence="4" id="KW-1185">Reference proteome</keyword>
<dbReference type="GO" id="GO:0005789">
    <property type="term" value="C:endoplasmic reticulum membrane"/>
    <property type="evidence" value="ECO:0007669"/>
    <property type="project" value="TreeGrafter"/>
</dbReference>
<feature type="chain" id="PRO_5034023617" evidence="2">
    <location>
        <begin position="18"/>
        <end position="237"/>
    </location>
</feature>
<dbReference type="InterPro" id="IPR019433">
    <property type="entry name" value="GPI_ManTrfase_II_coact_Pga1"/>
</dbReference>
<dbReference type="PANTHER" id="PTHR28022:SF1">
    <property type="entry name" value="GPI MANNOSYLTRANSFERASE 2 SUBUNIT PGA1"/>
    <property type="match status" value="1"/>
</dbReference>
<dbReference type="OrthoDB" id="3360032at2759"/>
<dbReference type="GO" id="GO:0006506">
    <property type="term" value="P:GPI anchor biosynthetic process"/>
    <property type="evidence" value="ECO:0007669"/>
    <property type="project" value="TreeGrafter"/>
</dbReference>
<evidence type="ECO:0000313" key="4">
    <source>
        <dbReference type="Proteomes" id="UP000664132"/>
    </source>
</evidence>
<gene>
    <name evidence="3" type="ORF">IFR04_006961</name>
</gene>
<dbReference type="AlphaFoldDB" id="A0A8H7WB67"/>
<evidence type="ECO:0000256" key="1">
    <source>
        <dbReference type="SAM" id="Phobius"/>
    </source>
</evidence>
<dbReference type="Pfam" id="PF10333">
    <property type="entry name" value="Pga1"/>
    <property type="match status" value="1"/>
</dbReference>
<organism evidence="3 4">
    <name type="scientific">Cadophora malorum</name>
    <dbReference type="NCBI Taxonomy" id="108018"/>
    <lineage>
        <taxon>Eukaryota</taxon>
        <taxon>Fungi</taxon>
        <taxon>Dikarya</taxon>
        <taxon>Ascomycota</taxon>
        <taxon>Pezizomycotina</taxon>
        <taxon>Leotiomycetes</taxon>
        <taxon>Helotiales</taxon>
        <taxon>Ploettnerulaceae</taxon>
        <taxon>Cadophora</taxon>
    </lineage>
</organism>
<accession>A0A8H7WB67</accession>
<dbReference type="Proteomes" id="UP000664132">
    <property type="component" value="Unassembled WGS sequence"/>
</dbReference>
<dbReference type="PANTHER" id="PTHR28022">
    <property type="entry name" value="GPI MANNOSYLTRANSFERASE 2 SUBUNIT PGA1"/>
    <property type="match status" value="1"/>
</dbReference>
<protein>
    <submittedName>
        <fullName evidence="3">Uncharacterized protein</fullName>
    </submittedName>
</protein>
<evidence type="ECO:0000256" key="2">
    <source>
        <dbReference type="SAM" id="SignalP"/>
    </source>
</evidence>
<feature type="transmembrane region" description="Helical" evidence="1">
    <location>
        <begin position="198"/>
        <end position="216"/>
    </location>
</feature>